<name>A0A839HJU1_9BURK</name>
<sequence length="64" mass="7232">MLRWLIVTVLALLLFQGLQPWLRKLGLGRLPGDLHWRWKGKVWSLPLASCALLSLIAMGLGKLL</sequence>
<dbReference type="EMBL" id="JACIVI010000003">
    <property type="protein sequence ID" value="MBB1162303.1"/>
    <property type="molecule type" value="Genomic_DNA"/>
</dbReference>
<evidence type="ECO:0000256" key="1">
    <source>
        <dbReference type="SAM" id="Phobius"/>
    </source>
</evidence>
<accession>A0A839HJU1</accession>
<proteinExistence type="predicted"/>
<dbReference type="InterPro" id="IPR021320">
    <property type="entry name" value="DUF2905"/>
</dbReference>
<keyword evidence="1" id="KW-1133">Transmembrane helix</keyword>
<dbReference type="Proteomes" id="UP000586093">
    <property type="component" value="Unassembled WGS sequence"/>
</dbReference>
<keyword evidence="3" id="KW-1185">Reference proteome</keyword>
<dbReference type="AlphaFoldDB" id="A0A839HJU1"/>
<reference evidence="2 3" key="1">
    <citation type="submission" date="2020-08" db="EMBL/GenBank/DDBJ databases">
        <title>Aquariorum lacteus gen. nov., sp. nov., a new member of the family Comamonadaceae, isolated from freshwater aquarium.</title>
        <authorList>
            <person name="Chun S.-J."/>
        </authorList>
    </citation>
    <scope>NUCLEOTIDE SEQUENCE [LARGE SCALE GENOMIC DNA]</scope>
    <source>
        <strain evidence="2 3">SJAQ100</strain>
    </source>
</reference>
<dbReference type="RefSeq" id="WP_182664082.1">
    <property type="nucleotide sequence ID" value="NZ_JACIVI010000003.1"/>
</dbReference>
<organism evidence="2 3">
    <name type="scientific">Aquariibacter albus</name>
    <dbReference type="NCBI Taxonomy" id="2759899"/>
    <lineage>
        <taxon>Bacteria</taxon>
        <taxon>Pseudomonadati</taxon>
        <taxon>Pseudomonadota</taxon>
        <taxon>Betaproteobacteria</taxon>
        <taxon>Burkholderiales</taxon>
        <taxon>Sphaerotilaceae</taxon>
        <taxon>Aquariibacter</taxon>
    </lineage>
</organism>
<comment type="caution">
    <text evidence="2">The sequence shown here is derived from an EMBL/GenBank/DDBJ whole genome shotgun (WGS) entry which is preliminary data.</text>
</comment>
<gene>
    <name evidence="2" type="ORF">H4F90_09950</name>
</gene>
<keyword evidence="1" id="KW-0812">Transmembrane</keyword>
<evidence type="ECO:0000313" key="2">
    <source>
        <dbReference type="EMBL" id="MBB1162303.1"/>
    </source>
</evidence>
<keyword evidence="1" id="KW-0472">Membrane</keyword>
<evidence type="ECO:0000313" key="3">
    <source>
        <dbReference type="Proteomes" id="UP000586093"/>
    </source>
</evidence>
<protein>
    <submittedName>
        <fullName evidence="2">DUF2905 domain-containing protein</fullName>
    </submittedName>
</protein>
<dbReference type="Pfam" id="PF11146">
    <property type="entry name" value="DUF2905"/>
    <property type="match status" value="1"/>
</dbReference>
<feature type="transmembrane region" description="Helical" evidence="1">
    <location>
        <begin position="44"/>
        <end position="63"/>
    </location>
</feature>